<protein>
    <submittedName>
        <fullName evidence="2">Uncharacterized protein</fullName>
    </submittedName>
</protein>
<sequence length="114" mass="12303">MSRTSPYSWGVWWGLGTYFHLQSLTTNLQHLDTTTHANNPPTSSSAVVGNASTVITPVPLTGTPQWPPRPGITTHRGNSSPRKSLVPPYVPGVVSPLHWPRRFPPSATASPAAR</sequence>
<accession>A0A8J8WDK0</accession>
<dbReference type="AlphaFoldDB" id="A0A8J8WDK0"/>
<dbReference type="EMBL" id="JACEEZ010026243">
    <property type="protein sequence ID" value="KAG0693851.1"/>
    <property type="molecule type" value="Genomic_DNA"/>
</dbReference>
<evidence type="ECO:0000313" key="3">
    <source>
        <dbReference type="Proteomes" id="UP000770661"/>
    </source>
</evidence>
<name>A0A8J8WDK0_CHIOP</name>
<feature type="region of interest" description="Disordered" evidence="1">
    <location>
        <begin position="55"/>
        <end position="87"/>
    </location>
</feature>
<keyword evidence="3" id="KW-1185">Reference proteome</keyword>
<proteinExistence type="predicted"/>
<comment type="caution">
    <text evidence="2">The sequence shown here is derived from an EMBL/GenBank/DDBJ whole genome shotgun (WGS) entry which is preliminary data.</text>
</comment>
<gene>
    <name evidence="2" type="ORF">GWK47_027353</name>
</gene>
<dbReference type="Proteomes" id="UP000770661">
    <property type="component" value="Unassembled WGS sequence"/>
</dbReference>
<evidence type="ECO:0000256" key="1">
    <source>
        <dbReference type="SAM" id="MobiDB-lite"/>
    </source>
</evidence>
<organism evidence="2 3">
    <name type="scientific">Chionoecetes opilio</name>
    <name type="common">Atlantic snow crab</name>
    <name type="synonym">Cancer opilio</name>
    <dbReference type="NCBI Taxonomy" id="41210"/>
    <lineage>
        <taxon>Eukaryota</taxon>
        <taxon>Metazoa</taxon>
        <taxon>Ecdysozoa</taxon>
        <taxon>Arthropoda</taxon>
        <taxon>Crustacea</taxon>
        <taxon>Multicrustacea</taxon>
        <taxon>Malacostraca</taxon>
        <taxon>Eumalacostraca</taxon>
        <taxon>Eucarida</taxon>
        <taxon>Decapoda</taxon>
        <taxon>Pleocyemata</taxon>
        <taxon>Brachyura</taxon>
        <taxon>Eubrachyura</taxon>
        <taxon>Majoidea</taxon>
        <taxon>Majidae</taxon>
        <taxon>Chionoecetes</taxon>
    </lineage>
</organism>
<evidence type="ECO:0000313" key="2">
    <source>
        <dbReference type="EMBL" id="KAG0693851.1"/>
    </source>
</evidence>
<reference evidence="2" key="1">
    <citation type="submission" date="2020-07" db="EMBL/GenBank/DDBJ databases">
        <title>The High-quality genome of the commercially important snow crab, Chionoecetes opilio.</title>
        <authorList>
            <person name="Jeong J.-H."/>
            <person name="Ryu S."/>
        </authorList>
    </citation>
    <scope>NUCLEOTIDE SEQUENCE</scope>
    <source>
        <strain evidence="2">MADBK_172401_WGS</strain>
        <tissue evidence="2">Digestive gland</tissue>
    </source>
</reference>